<dbReference type="InterPro" id="IPR018303">
    <property type="entry name" value="ATPase_P-typ_P_site"/>
</dbReference>
<dbReference type="SFLD" id="SFLDF00027">
    <property type="entry name" value="p-type_atpase"/>
    <property type="match status" value="1"/>
</dbReference>
<dbReference type="GO" id="GO:0055070">
    <property type="term" value="P:copper ion homeostasis"/>
    <property type="evidence" value="ECO:0007669"/>
    <property type="project" value="TreeGrafter"/>
</dbReference>
<evidence type="ECO:0000256" key="1">
    <source>
        <dbReference type="ARBA" id="ARBA00004651"/>
    </source>
</evidence>
<dbReference type="InterPro" id="IPR044492">
    <property type="entry name" value="P_typ_ATPase_HD_dom"/>
</dbReference>
<evidence type="ECO:0000256" key="8">
    <source>
        <dbReference type="ARBA" id="ARBA00022967"/>
    </source>
</evidence>
<dbReference type="InterPro" id="IPR036412">
    <property type="entry name" value="HAD-like_sf"/>
</dbReference>
<feature type="transmembrane region" description="Helical" evidence="11">
    <location>
        <begin position="218"/>
        <end position="241"/>
    </location>
</feature>
<evidence type="ECO:0000256" key="5">
    <source>
        <dbReference type="ARBA" id="ARBA00022723"/>
    </source>
</evidence>
<dbReference type="PANTHER" id="PTHR43520:SF8">
    <property type="entry name" value="P-TYPE CU(+) TRANSPORTER"/>
    <property type="match status" value="1"/>
</dbReference>
<dbReference type="PRINTS" id="PR00119">
    <property type="entry name" value="CATATPASE"/>
</dbReference>
<dbReference type="KEGG" id="msil:METEAL_23350"/>
<keyword evidence="7 11" id="KW-0067">ATP-binding</keyword>
<dbReference type="GO" id="GO:0016887">
    <property type="term" value="F:ATP hydrolysis activity"/>
    <property type="evidence" value="ECO:0007669"/>
    <property type="project" value="InterPro"/>
</dbReference>
<dbReference type="NCBIfam" id="TIGR01494">
    <property type="entry name" value="ATPase_P-type"/>
    <property type="match status" value="1"/>
</dbReference>
<dbReference type="InterPro" id="IPR008250">
    <property type="entry name" value="ATPase_P-typ_transduc_dom_A_sf"/>
</dbReference>
<dbReference type="FunFam" id="2.70.150.10:FF:000020">
    <property type="entry name" value="Copper-exporting P-type ATPase A"/>
    <property type="match status" value="1"/>
</dbReference>
<dbReference type="Gene3D" id="2.70.150.10">
    <property type="entry name" value="Calcium-transporting ATPase, cytoplasmic transduction domain A"/>
    <property type="match status" value="1"/>
</dbReference>
<dbReference type="CDD" id="cd02094">
    <property type="entry name" value="P-type_ATPase_Cu-like"/>
    <property type="match status" value="1"/>
</dbReference>
<dbReference type="InterPro" id="IPR059000">
    <property type="entry name" value="ATPase_P-type_domA"/>
</dbReference>
<organism evidence="13 14">
    <name type="scientific">Mesoterricola silvestris</name>
    <dbReference type="NCBI Taxonomy" id="2927979"/>
    <lineage>
        <taxon>Bacteria</taxon>
        <taxon>Pseudomonadati</taxon>
        <taxon>Acidobacteriota</taxon>
        <taxon>Holophagae</taxon>
        <taxon>Holophagales</taxon>
        <taxon>Holophagaceae</taxon>
        <taxon>Mesoterricola</taxon>
    </lineage>
</organism>
<dbReference type="PANTHER" id="PTHR43520">
    <property type="entry name" value="ATP7, ISOFORM B"/>
    <property type="match status" value="1"/>
</dbReference>
<dbReference type="NCBIfam" id="TIGR01525">
    <property type="entry name" value="ATPase-IB_hvy"/>
    <property type="match status" value="1"/>
</dbReference>
<dbReference type="SUPFAM" id="SSF81653">
    <property type="entry name" value="Calcium ATPase, transduction domain A"/>
    <property type="match status" value="1"/>
</dbReference>
<dbReference type="InterPro" id="IPR001757">
    <property type="entry name" value="P_typ_ATPase"/>
</dbReference>
<comment type="subcellular location">
    <subcellularLocation>
        <location evidence="1">Cell membrane</location>
        <topology evidence="1">Multi-pass membrane protein</topology>
    </subcellularLocation>
</comment>
<keyword evidence="14" id="KW-1185">Reference proteome</keyword>
<feature type="domain" description="P-type ATPase A" evidence="12">
    <location>
        <begin position="74"/>
        <end position="173"/>
    </location>
</feature>
<evidence type="ECO:0000256" key="10">
    <source>
        <dbReference type="ARBA" id="ARBA00023136"/>
    </source>
</evidence>
<dbReference type="GO" id="GO:0005507">
    <property type="term" value="F:copper ion binding"/>
    <property type="evidence" value="ECO:0007669"/>
    <property type="project" value="TreeGrafter"/>
</dbReference>
<sequence>MFTLIAIGVGAAFSFSAVAMLMPQAFPHNMQHGGRVAIYFEAAAVIVVLVLLGQVLELRARSRTGSAIKALLNLAPPTARQIAPGGDHEVPLDQVKVGDWLRVVPGDKVPVDGTVVEGHSSVEESMITGEPLPVEKAEGDKVTGGTINGPGSFVMRAERVGTDTMLGQIVKMVATAQRSRAPIQGLADRFAGIFVPVVLAISLLTFFLWIWLGPDPKLAHAIINAVAVLIIACPCALGLATPMSIMVGVGRGAQEGVLVKNADALERLEKVTTLVVDKTGTLTEGKPMLMEVLPSEGFGPKEFLHLAASLEQNSEHPLAAAIVHGAKDQGIGLEEVKGFRSVTGGGVIGTVAGRSVMIGKPDFLRNEKITGLEPLEESAAKLQEEGRTAMYVAIDGKPAGVLAVTDPIKATTAEAIKDLQSLGVKVVMVTGDNLRTAAAVAKILGLDAVEADIEPAGKVAHVKKLRAEGKHVAMAGDGINDAPALSEAEVGIAMGTGTDVAMQSAGITLVKGDLRGIAKAIRLSRATMGNIRQNLFFAYIYNGLGIPLAAGVLYPFFGLLLSPMIAGAAMSLSSISVIGNALRLRNTRL</sequence>
<dbReference type="SFLD" id="SFLDG00002">
    <property type="entry name" value="C1.7:_P-type_atpase_like"/>
    <property type="match status" value="1"/>
</dbReference>
<dbReference type="Pfam" id="PF00702">
    <property type="entry name" value="Hydrolase"/>
    <property type="match status" value="1"/>
</dbReference>
<dbReference type="InterPro" id="IPR023299">
    <property type="entry name" value="ATPase_P-typ_cyto_dom_N"/>
</dbReference>
<dbReference type="Proteomes" id="UP001238179">
    <property type="component" value="Chromosome"/>
</dbReference>
<feature type="transmembrane region" description="Helical" evidence="11">
    <location>
        <begin position="37"/>
        <end position="56"/>
    </location>
</feature>
<dbReference type="InterPro" id="IPR023214">
    <property type="entry name" value="HAD_sf"/>
</dbReference>
<evidence type="ECO:0000256" key="4">
    <source>
        <dbReference type="ARBA" id="ARBA00022692"/>
    </source>
</evidence>
<keyword evidence="4 11" id="KW-0812">Transmembrane</keyword>
<dbReference type="Gene3D" id="3.40.50.1000">
    <property type="entry name" value="HAD superfamily/HAD-like"/>
    <property type="match status" value="1"/>
</dbReference>
<evidence type="ECO:0000256" key="11">
    <source>
        <dbReference type="RuleBase" id="RU362081"/>
    </source>
</evidence>
<evidence type="ECO:0000256" key="6">
    <source>
        <dbReference type="ARBA" id="ARBA00022741"/>
    </source>
</evidence>
<keyword evidence="5 11" id="KW-0479">Metal-binding</keyword>
<evidence type="ECO:0000256" key="2">
    <source>
        <dbReference type="ARBA" id="ARBA00006024"/>
    </source>
</evidence>
<dbReference type="SFLD" id="SFLDS00003">
    <property type="entry name" value="Haloacid_Dehalogenase"/>
    <property type="match status" value="1"/>
</dbReference>
<keyword evidence="3 11" id="KW-1003">Cell membrane</keyword>
<feature type="transmembrane region" description="Helical" evidence="11">
    <location>
        <begin position="535"/>
        <end position="557"/>
    </location>
</feature>
<dbReference type="PROSITE" id="PS00154">
    <property type="entry name" value="ATPASE_E1_E2"/>
    <property type="match status" value="1"/>
</dbReference>
<proteinExistence type="inferred from homology"/>
<comment type="similarity">
    <text evidence="2 11">Belongs to the cation transport ATPase (P-type) (TC 3.A.3) family. Type IB subfamily.</text>
</comment>
<dbReference type="SUPFAM" id="SSF56784">
    <property type="entry name" value="HAD-like"/>
    <property type="match status" value="1"/>
</dbReference>
<dbReference type="AlphaFoldDB" id="A0AA48K983"/>
<dbReference type="SUPFAM" id="SSF81665">
    <property type="entry name" value="Calcium ATPase, transmembrane domain M"/>
    <property type="match status" value="1"/>
</dbReference>
<dbReference type="Pfam" id="PF00122">
    <property type="entry name" value="E1-E2_ATPase"/>
    <property type="match status" value="1"/>
</dbReference>
<feature type="transmembrane region" description="Helical" evidence="11">
    <location>
        <begin position="190"/>
        <end position="212"/>
    </location>
</feature>
<gene>
    <name evidence="13" type="ORF">METEAL_23350</name>
</gene>
<evidence type="ECO:0000313" key="14">
    <source>
        <dbReference type="Proteomes" id="UP001238179"/>
    </source>
</evidence>
<feature type="transmembrane region" description="Helical" evidence="11">
    <location>
        <begin position="563"/>
        <end position="582"/>
    </location>
</feature>
<keyword evidence="10 11" id="KW-0472">Membrane</keyword>
<dbReference type="GO" id="GO:0005886">
    <property type="term" value="C:plasma membrane"/>
    <property type="evidence" value="ECO:0007669"/>
    <property type="project" value="UniProtKB-SubCell"/>
</dbReference>
<evidence type="ECO:0000256" key="7">
    <source>
        <dbReference type="ARBA" id="ARBA00022840"/>
    </source>
</evidence>
<dbReference type="PRINTS" id="PR00943">
    <property type="entry name" value="CUATPASE"/>
</dbReference>
<protein>
    <recommendedName>
        <fullName evidence="12">P-type ATPase A domain-containing protein</fullName>
    </recommendedName>
</protein>
<dbReference type="InterPro" id="IPR027256">
    <property type="entry name" value="P-typ_ATPase_IB"/>
</dbReference>
<evidence type="ECO:0000313" key="13">
    <source>
        <dbReference type="EMBL" id="BDU73161.1"/>
    </source>
</evidence>
<evidence type="ECO:0000256" key="3">
    <source>
        <dbReference type="ARBA" id="ARBA00022475"/>
    </source>
</evidence>
<keyword evidence="9 11" id="KW-1133">Transmembrane helix</keyword>
<dbReference type="InterPro" id="IPR023298">
    <property type="entry name" value="ATPase_P-typ_TM_dom_sf"/>
</dbReference>
<accession>A0AA48K983</accession>
<evidence type="ECO:0000256" key="9">
    <source>
        <dbReference type="ARBA" id="ARBA00022989"/>
    </source>
</evidence>
<reference evidence="14" key="1">
    <citation type="journal article" date="2023" name="Int. J. Syst. Evol. Microbiol.">
        <title>Mesoterricola silvestris gen. nov., sp. nov., Mesoterricola sediminis sp. nov., Geothrix oryzae sp. nov., Geothrix edaphica sp. nov., Geothrix rubra sp. nov., and Geothrix limicola sp. nov., six novel members of Acidobacteriota isolated from soils.</title>
        <authorList>
            <person name="Itoh H."/>
            <person name="Sugisawa Y."/>
            <person name="Mise K."/>
            <person name="Xu Z."/>
            <person name="Kuniyasu M."/>
            <person name="Ushijima N."/>
            <person name="Kawano K."/>
            <person name="Kobayashi E."/>
            <person name="Shiratori Y."/>
            <person name="Masuda Y."/>
            <person name="Senoo K."/>
        </authorList>
    </citation>
    <scope>NUCLEOTIDE SEQUENCE [LARGE SCALE GENOMIC DNA]</scope>
    <source>
        <strain evidence="14">W79</strain>
    </source>
</reference>
<keyword evidence="6 11" id="KW-0547">Nucleotide-binding</keyword>
<evidence type="ECO:0000259" key="12">
    <source>
        <dbReference type="Pfam" id="PF00122"/>
    </source>
</evidence>
<dbReference type="NCBIfam" id="TIGR01511">
    <property type="entry name" value="ATPase-IB1_Cu"/>
    <property type="match status" value="1"/>
</dbReference>
<dbReference type="Gene3D" id="3.40.1110.10">
    <property type="entry name" value="Calcium-transporting ATPase, cytoplasmic domain N"/>
    <property type="match status" value="1"/>
</dbReference>
<dbReference type="GO" id="GO:0043682">
    <property type="term" value="F:P-type divalent copper transporter activity"/>
    <property type="evidence" value="ECO:0007669"/>
    <property type="project" value="TreeGrafter"/>
</dbReference>
<dbReference type="EMBL" id="AP027080">
    <property type="protein sequence ID" value="BDU73161.1"/>
    <property type="molecule type" value="Genomic_DNA"/>
</dbReference>
<keyword evidence="8" id="KW-1278">Translocase</keyword>
<name>A0AA48K983_9BACT</name>
<dbReference type="GO" id="GO:0005524">
    <property type="term" value="F:ATP binding"/>
    <property type="evidence" value="ECO:0007669"/>
    <property type="project" value="UniProtKB-UniRule"/>
</dbReference>
<dbReference type="GO" id="GO:0060003">
    <property type="term" value="P:copper ion export"/>
    <property type="evidence" value="ECO:0007669"/>
    <property type="project" value="UniProtKB-ARBA"/>
</dbReference>